<evidence type="ECO:0000313" key="4">
    <source>
        <dbReference type="Proteomes" id="UP001443914"/>
    </source>
</evidence>
<keyword evidence="2" id="KW-0812">Transmembrane</keyword>
<comment type="caution">
    <text evidence="3">The sequence shown here is derived from an EMBL/GenBank/DDBJ whole genome shotgun (WGS) entry which is preliminary data.</text>
</comment>
<name>A0AAW1JB59_SAPOF</name>
<reference evidence="3" key="1">
    <citation type="submission" date="2024-03" db="EMBL/GenBank/DDBJ databases">
        <title>WGS assembly of Saponaria officinalis var. Norfolk2.</title>
        <authorList>
            <person name="Jenkins J."/>
            <person name="Shu S."/>
            <person name="Grimwood J."/>
            <person name="Barry K."/>
            <person name="Goodstein D."/>
            <person name="Schmutz J."/>
            <person name="Leebens-Mack J."/>
            <person name="Osbourn A."/>
        </authorList>
    </citation>
    <scope>NUCLEOTIDE SEQUENCE [LARGE SCALE GENOMIC DNA]</scope>
    <source>
        <strain evidence="3">JIC</strain>
    </source>
</reference>
<sequence length="512" mass="56999">MIQNDDAHLKLFTNTTATAATTKPPLVDRCRVTNATVLTSSVLFTVSILYFAAFYSPHPTAHFFSLYYTTRPHFPCPNPTQPNHPSPDPNLARPDPNSTRPGPSSPDPGPTRPDHIMFCLSGSAATWPDRRRYSHLWWTQQRRGHVWLDQDPPPTPGPALGPGHRVSLGPGANPSDRMARVLKESYDLGVPGVRWYVMGDDDTVFFPENLAAVLSKYDHRETYYVGGISESVEQVELHGYGTAFGGGGFAVSSGLASELVRILDGCIQRYHMFYGSDEKIAACVTELGVTLTHEPGFHQFDIRGDPYGILAAHPVAPLVSLHHLDAVKPLFPGLTQENSVKKLMNSYHIDPKLTLQQSFCYDHELNRSISVAWGYTAQLYPSLVSSRMLSRPFQTFSTWRSFKDGPFVFNTRPFGDDPCKKPVVYYVDEVRDAGGGVTLSVYKRLDDGERKCGELAYVNVTMVEKITVVATKSSPDELLKAPRRRCCEITNSLKDDIEVKIRRCKQGESMSI</sequence>
<keyword evidence="2" id="KW-1133">Transmembrane helix</keyword>
<gene>
    <name evidence="3" type="ORF">RND81_08G216600</name>
</gene>
<proteinExistence type="predicted"/>
<feature type="transmembrane region" description="Helical" evidence="2">
    <location>
        <begin position="32"/>
        <end position="55"/>
    </location>
</feature>
<keyword evidence="4" id="KW-1185">Reference proteome</keyword>
<evidence type="ECO:0000256" key="2">
    <source>
        <dbReference type="SAM" id="Phobius"/>
    </source>
</evidence>
<dbReference type="PANTHER" id="PTHR10811">
    <property type="entry name" value="FRINGE-RELATED"/>
    <property type="match status" value="1"/>
</dbReference>
<dbReference type="EMBL" id="JBDFQZ010000008">
    <property type="protein sequence ID" value="KAK9700090.1"/>
    <property type="molecule type" value="Genomic_DNA"/>
</dbReference>
<dbReference type="AlphaFoldDB" id="A0AAW1JB59"/>
<dbReference type="InterPro" id="IPR006740">
    <property type="entry name" value="DUF604"/>
</dbReference>
<protein>
    <submittedName>
        <fullName evidence="3">Uncharacterized protein</fullName>
    </submittedName>
</protein>
<dbReference type="Gene3D" id="3.90.550.50">
    <property type="match status" value="1"/>
</dbReference>
<feature type="region of interest" description="Disordered" evidence="1">
    <location>
        <begin position="77"/>
        <end position="115"/>
    </location>
</feature>
<dbReference type="Proteomes" id="UP001443914">
    <property type="component" value="Unassembled WGS sequence"/>
</dbReference>
<evidence type="ECO:0000256" key="1">
    <source>
        <dbReference type="SAM" id="MobiDB-lite"/>
    </source>
</evidence>
<feature type="compositionally biased region" description="Pro residues" evidence="1">
    <location>
        <begin position="77"/>
        <end position="88"/>
    </location>
</feature>
<organism evidence="3 4">
    <name type="scientific">Saponaria officinalis</name>
    <name type="common">Common soapwort</name>
    <name type="synonym">Lychnis saponaria</name>
    <dbReference type="NCBI Taxonomy" id="3572"/>
    <lineage>
        <taxon>Eukaryota</taxon>
        <taxon>Viridiplantae</taxon>
        <taxon>Streptophyta</taxon>
        <taxon>Embryophyta</taxon>
        <taxon>Tracheophyta</taxon>
        <taxon>Spermatophyta</taxon>
        <taxon>Magnoliopsida</taxon>
        <taxon>eudicotyledons</taxon>
        <taxon>Gunneridae</taxon>
        <taxon>Pentapetalae</taxon>
        <taxon>Caryophyllales</taxon>
        <taxon>Caryophyllaceae</taxon>
        <taxon>Caryophylleae</taxon>
        <taxon>Saponaria</taxon>
    </lineage>
</organism>
<dbReference type="Pfam" id="PF04646">
    <property type="entry name" value="DUF604"/>
    <property type="match status" value="1"/>
</dbReference>
<accession>A0AAW1JB59</accession>
<keyword evidence="2" id="KW-0472">Membrane</keyword>
<evidence type="ECO:0000313" key="3">
    <source>
        <dbReference type="EMBL" id="KAK9700090.1"/>
    </source>
</evidence>